<gene>
    <name evidence="2" type="ORF">OEZ85_002917</name>
</gene>
<sequence length="293" mass="32562">MHRDHALPADSSFTEGSGPRLGCFQPTHAVFHHGGTTYHWNSRYHRKGRYPAVYSTVHHQGSPPRMRLLPIWFGYPFADISYWVGLVFTLGCVAWVINGHYALFESGGAVARNAEQALTVSAAAALVGGTLFEIGSWLLYWEALNPEPHVLIGATIFWVPCMFGAPTAYPAADLTNDRTWDGVYWLFQVVGASFFIASSLLFMLEVQAAWWRPKPLLIGWHVGFWNLVGSVGFWLSGLFGFWAVPSGRYQLGGTILSTFWGSYAFLIGSYVQLLEAVNKHPQSLSCRRVAASK</sequence>
<dbReference type="Proteomes" id="UP001244341">
    <property type="component" value="Chromosome 5b"/>
</dbReference>
<keyword evidence="1" id="KW-1133">Transmembrane helix</keyword>
<organism evidence="2 3">
    <name type="scientific">Tetradesmus obliquus</name>
    <name type="common">Green alga</name>
    <name type="synonym">Acutodesmus obliquus</name>
    <dbReference type="NCBI Taxonomy" id="3088"/>
    <lineage>
        <taxon>Eukaryota</taxon>
        <taxon>Viridiplantae</taxon>
        <taxon>Chlorophyta</taxon>
        <taxon>core chlorophytes</taxon>
        <taxon>Chlorophyceae</taxon>
        <taxon>CS clade</taxon>
        <taxon>Sphaeropleales</taxon>
        <taxon>Scenedesmaceae</taxon>
        <taxon>Tetradesmus</taxon>
    </lineage>
</organism>
<feature type="transmembrane region" description="Helical" evidence="1">
    <location>
        <begin position="184"/>
        <end position="204"/>
    </location>
</feature>
<evidence type="ECO:0000313" key="2">
    <source>
        <dbReference type="EMBL" id="WIA14389.1"/>
    </source>
</evidence>
<feature type="transmembrane region" description="Helical" evidence="1">
    <location>
        <begin position="151"/>
        <end position="172"/>
    </location>
</feature>
<keyword evidence="1" id="KW-0472">Membrane</keyword>
<proteinExistence type="predicted"/>
<name>A0ABY8TZT7_TETOB</name>
<keyword evidence="3" id="KW-1185">Reference proteome</keyword>
<feature type="transmembrane region" description="Helical" evidence="1">
    <location>
        <begin position="249"/>
        <end position="271"/>
    </location>
</feature>
<evidence type="ECO:0008006" key="4">
    <source>
        <dbReference type="Google" id="ProtNLM"/>
    </source>
</evidence>
<evidence type="ECO:0000313" key="3">
    <source>
        <dbReference type="Proteomes" id="UP001244341"/>
    </source>
</evidence>
<keyword evidence="1" id="KW-0812">Transmembrane</keyword>
<feature type="transmembrane region" description="Helical" evidence="1">
    <location>
        <begin position="72"/>
        <end position="97"/>
    </location>
</feature>
<accession>A0ABY8TZT7</accession>
<feature type="transmembrane region" description="Helical" evidence="1">
    <location>
        <begin position="216"/>
        <end position="243"/>
    </location>
</feature>
<dbReference type="EMBL" id="CP126212">
    <property type="protein sequence ID" value="WIA14389.1"/>
    <property type="molecule type" value="Genomic_DNA"/>
</dbReference>
<protein>
    <recommendedName>
        <fullName evidence="4">YrhK domain-containing protein</fullName>
    </recommendedName>
</protein>
<reference evidence="2 3" key="1">
    <citation type="submission" date="2023-05" db="EMBL/GenBank/DDBJ databases">
        <title>A 100% complete, gapless, phased diploid assembly of the Scenedesmus obliquus UTEX 3031 genome.</title>
        <authorList>
            <person name="Biondi T.C."/>
            <person name="Hanschen E.R."/>
            <person name="Kwon T."/>
            <person name="Eng W."/>
            <person name="Kruse C.P.S."/>
            <person name="Koehler S.I."/>
            <person name="Kunde Y."/>
            <person name="Gleasner C.D."/>
            <person name="You Mak K.T."/>
            <person name="Polle J."/>
            <person name="Hovde B.T."/>
            <person name="Starkenburg S.R."/>
        </authorList>
    </citation>
    <scope>NUCLEOTIDE SEQUENCE [LARGE SCALE GENOMIC DNA]</scope>
    <source>
        <strain evidence="2 3">DOE0152z</strain>
    </source>
</reference>
<feature type="transmembrane region" description="Helical" evidence="1">
    <location>
        <begin position="117"/>
        <end position="139"/>
    </location>
</feature>
<evidence type="ECO:0000256" key="1">
    <source>
        <dbReference type="SAM" id="Phobius"/>
    </source>
</evidence>